<dbReference type="Proteomes" id="UP000227088">
    <property type="component" value="Unassembled WGS sequence"/>
</dbReference>
<comment type="caution">
    <text evidence="2">The sequence shown here is derived from an EMBL/GenBank/DDBJ whole genome shotgun (WGS) entry which is preliminary data.</text>
</comment>
<feature type="transmembrane region" description="Helical" evidence="1">
    <location>
        <begin position="6"/>
        <end position="22"/>
    </location>
</feature>
<evidence type="ECO:0000256" key="1">
    <source>
        <dbReference type="SAM" id="Phobius"/>
    </source>
</evidence>
<organism evidence="2 3">
    <name type="scientific">Oleispira antarctica</name>
    <dbReference type="NCBI Taxonomy" id="188908"/>
    <lineage>
        <taxon>Bacteria</taxon>
        <taxon>Pseudomonadati</taxon>
        <taxon>Pseudomonadota</taxon>
        <taxon>Gammaproteobacteria</taxon>
        <taxon>Oceanospirillales</taxon>
        <taxon>Oceanospirillaceae</taxon>
        <taxon>Oleispira</taxon>
    </lineage>
</organism>
<accession>A0A1Y5HSM9</accession>
<dbReference type="AlphaFoldDB" id="A0A1Y5HSM9"/>
<dbReference type="SUPFAM" id="SSF81442">
    <property type="entry name" value="Cytochrome c oxidase subunit I-like"/>
    <property type="match status" value="1"/>
</dbReference>
<gene>
    <name evidence="2" type="ORF">A9R00_07905</name>
</gene>
<reference evidence="3" key="1">
    <citation type="journal article" date="2017" name="Proc. Natl. Acad. Sci. U.S.A.">
        <title>Simulation of Deepwater Horizon oil plume reveals substrate specialization within a complex community of hydrocarbon degraders.</title>
        <authorList>
            <person name="Hu P."/>
            <person name="Dubinsky E.A."/>
            <person name="Probst A.J."/>
            <person name="Wang J."/>
            <person name="Sieber C.M.K."/>
            <person name="Tom L.M."/>
            <person name="Gardinali P."/>
            <person name="Banfield J.F."/>
            <person name="Atlas R.M."/>
            <person name="Andersen G.L."/>
        </authorList>
    </citation>
    <scope>NUCLEOTIDE SEQUENCE [LARGE SCALE GENOMIC DNA]</scope>
</reference>
<sequence>MVATIGAFLFGFSQLIFVYNIIQCMRQRGIPASPQVWEEAEGLEWTVDSPAPYHTFQTPPVIK</sequence>
<name>A0A1Y5HSM9_OLEAN</name>
<evidence type="ECO:0000313" key="3">
    <source>
        <dbReference type="Proteomes" id="UP000227088"/>
    </source>
</evidence>
<dbReference type="EMBL" id="MABE01000445">
    <property type="protein sequence ID" value="OUS40060.1"/>
    <property type="molecule type" value="Genomic_DNA"/>
</dbReference>
<feature type="non-terminal residue" evidence="2">
    <location>
        <position position="1"/>
    </location>
</feature>
<evidence type="ECO:0000313" key="2">
    <source>
        <dbReference type="EMBL" id="OUS40060.1"/>
    </source>
</evidence>
<dbReference type="InterPro" id="IPR036927">
    <property type="entry name" value="Cyt_c_oxase-like_su1_sf"/>
</dbReference>
<dbReference type="Gene3D" id="1.20.210.10">
    <property type="entry name" value="Cytochrome c oxidase-like, subunit I domain"/>
    <property type="match status" value="1"/>
</dbReference>
<keyword evidence="1" id="KW-1133">Transmembrane helix</keyword>
<protein>
    <recommendedName>
        <fullName evidence="4">Cytochrome oxidase subunit I profile domain-containing protein</fullName>
    </recommendedName>
</protein>
<evidence type="ECO:0008006" key="4">
    <source>
        <dbReference type="Google" id="ProtNLM"/>
    </source>
</evidence>
<proteinExistence type="predicted"/>
<keyword evidence="1" id="KW-0812">Transmembrane</keyword>
<keyword evidence="1" id="KW-0472">Membrane</keyword>